<proteinExistence type="predicted"/>
<name>A0A6M3JIK4_9ZZZZ</name>
<gene>
    <name evidence="1" type="ORF">MM415A05520_0011</name>
</gene>
<reference evidence="1" key="1">
    <citation type="submission" date="2020-03" db="EMBL/GenBank/DDBJ databases">
        <title>The deep terrestrial virosphere.</title>
        <authorList>
            <person name="Holmfeldt K."/>
            <person name="Nilsson E."/>
            <person name="Simone D."/>
            <person name="Lopez-Fernandez M."/>
            <person name="Wu X."/>
            <person name="de Brujin I."/>
            <person name="Lundin D."/>
            <person name="Andersson A."/>
            <person name="Bertilsson S."/>
            <person name="Dopson M."/>
        </authorList>
    </citation>
    <scope>NUCLEOTIDE SEQUENCE</scope>
    <source>
        <strain evidence="1">MM415A05520</strain>
    </source>
</reference>
<sequence>MKTQKRNAHIWKWIGHGSRALGSAEYAVDFWVCSYCGKEVSTRTTEDPGPGRCPGWISPRIFTI</sequence>
<dbReference type="EMBL" id="MT141657">
    <property type="protein sequence ID" value="QJA68881.1"/>
    <property type="molecule type" value="Genomic_DNA"/>
</dbReference>
<organism evidence="1">
    <name type="scientific">viral metagenome</name>
    <dbReference type="NCBI Taxonomy" id="1070528"/>
    <lineage>
        <taxon>unclassified sequences</taxon>
        <taxon>metagenomes</taxon>
        <taxon>organismal metagenomes</taxon>
    </lineage>
</organism>
<evidence type="ECO:0000313" key="1">
    <source>
        <dbReference type="EMBL" id="QJA68881.1"/>
    </source>
</evidence>
<dbReference type="AlphaFoldDB" id="A0A6M3JIK4"/>
<accession>A0A6M3JIK4</accession>
<protein>
    <submittedName>
        <fullName evidence="1">Uncharacterized protein</fullName>
    </submittedName>
</protein>